<evidence type="ECO:0000313" key="2">
    <source>
        <dbReference type="EMBL" id="WWR11939.1"/>
    </source>
</evidence>
<dbReference type="InterPro" id="IPR004711">
    <property type="entry name" value="Benzoate_Transporter"/>
</dbReference>
<feature type="transmembrane region" description="Helical" evidence="1">
    <location>
        <begin position="45"/>
        <end position="64"/>
    </location>
</feature>
<feature type="transmembrane region" description="Helical" evidence="1">
    <location>
        <begin position="96"/>
        <end position="113"/>
    </location>
</feature>
<keyword evidence="1" id="KW-0472">Membrane</keyword>
<feature type="transmembrane region" description="Helical" evidence="1">
    <location>
        <begin position="206"/>
        <end position="225"/>
    </location>
</feature>
<organism evidence="2 3">
    <name type="scientific">Candidatus Legionella polyplacis</name>
    <dbReference type="NCBI Taxonomy" id="2005262"/>
    <lineage>
        <taxon>Bacteria</taxon>
        <taxon>Pseudomonadati</taxon>
        <taxon>Pseudomonadota</taxon>
        <taxon>Gammaproteobacteria</taxon>
        <taxon>Legionellales</taxon>
        <taxon>Legionellaceae</taxon>
        <taxon>Legionella</taxon>
    </lineage>
</organism>
<feature type="transmembrane region" description="Helical" evidence="1">
    <location>
        <begin position="120"/>
        <end position="138"/>
    </location>
</feature>
<feature type="transmembrane region" description="Helical" evidence="1">
    <location>
        <begin position="290"/>
        <end position="313"/>
    </location>
</feature>
<feature type="transmembrane region" description="Helical" evidence="1">
    <location>
        <begin position="246"/>
        <end position="270"/>
    </location>
</feature>
<dbReference type="Pfam" id="PF03594">
    <property type="entry name" value="BenE"/>
    <property type="match status" value="1"/>
</dbReference>
<dbReference type="PANTHER" id="PTHR30199:SF0">
    <property type="entry name" value="INNER MEMBRANE PROTEIN YDCO"/>
    <property type="match status" value="1"/>
</dbReference>
<evidence type="ECO:0000313" key="3">
    <source>
        <dbReference type="Proteomes" id="UP001360424"/>
    </source>
</evidence>
<dbReference type="PANTHER" id="PTHR30199">
    <property type="entry name" value="MFS FAMILY TRANSPORTER, PREDICTED SUBSTRATE BENZOATE"/>
    <property type="match status" value="1"/>
</dbReference>
<dbReference type="EMBL" id="CP135136">
    <property type="protein sequence ID" value="WWR11939.1"/>
    <property type="molecule type" value="Genomic_DNA"/>
</dbReference>
<dbReference type="RefSeq" id="WP_338521425.1">
    <property type="nucleotide sequence ID" value="NZ_CP135136.1"/>
</dbReference>
<protein>
    <submittedName>
        <fullName evidence="2">Benzoate/H(+) symporter BenE family transporter</fullName>
    </submittedName>
</protein>
<proteinExistence type="predicted"/>
<sequence length="405" mass="45819">MKKYINFSNLNAGFTAVMVGFFSSSAVIFQLPLAFGLGLKEASSWIFALSVGIFLTCVGFSAYYKMPILTAWSTPGAAFLITNIYCGVSLNEFIGIFMFCGFLTVLFGITGWFKNIIMRIPKFIVYSMLSGVLLHFGINFFKAMQSQFLLVLSMYFVYLIGKRIFNEYIIFLVLFIGILISFLKKLLIFHPLYFNLIELTYIKPKFSFYSLVNIGLPLFFIMMMTQNLPAITIINSFKYNPPISSLIIWIGIITIFLAPFGCYAINLSTFTAPICMGSDAHKDPSKRYKSVVFAGFFFLFIGSIGGSLMFSILSIFPKELITAITGLSLLSIISESLYMSFNIVDQYAKEASLVTFIIIFSGISFLGISSIFCGLIFGLFVYFLKKKGFFYKKEILYKHYIWRDG</sequence>
<feature type="transmembrane region" description="Helical" evidence="1">
    <location>
        <begin position="12"/>
        <end position="33"/>
    </location>
</feature>
<name>A0ABZ2H012_9GAMM</name>
<accession>A0ABZ2H012</accession>
<reference evidence="2" key="1">
    <citation type="submission" date="2023-09" db="EMBL/GenBank/DDBJ databases">
        <title>Genomes of two closely related lineages of the louse Polyplax serrata with different host specificities.</title>
        <authorList>
            <person name="Martinu J."/>
            <person name="Tarabai H."/>
            <person name="Stefka J."/>
            <person name="Hypsa V."/>
        </authorList>
    </citation>
    <scope>NUCLEOTIDE SEQUENCE [LARGE SCALE GENOMIC DNA]</scope>
    <source>
        <strain evidence="2">HR10_N</strain>
    </source>
</reference>
<keyword evidence="1" id="KW-0812">Transmembrane</keyword>
<feature type="transmembrane region" description="Helical" evidence="1">
    <location>
        <begin position="168"/>
        <end position="194"/>
    </location>
</feature>
<feature type="transmembrane region" description="Helical" evidence="1">
    <location>
        <begin position="320"/>
        <end position="341"/>
    </location>
</feature>
<feature type="transmembrane region" description="Helical" evidence="1">
    <location>
        <begin position="353"/>
        <end position="384"/>
    </location>
</feature>
<feature type="transmembrane region" description="Helical" evidence="1">
    <location>
        <begin position="144"/>
        <end position="161"/>
    </location>
</feature>
<dbReference type="NCBIfam" id="TIGR00843">
    <property type="entry name" value="benE"/>
    <property type="match status" value="1"/>
</dbReference>
<keyword evidence="1" id="KW-1133">Transmembrane helix</keyword>
<gene>
    <name evidence="2" type="ORF">RQL38_02145</name>
</gene>
<keyword evidence="3" id="KW-1185">Reference proteome</keyword>
<dbReference type="Proteomes" id="UP001360424">
    <property type="component" value="Chromosome"/>
</dbReference>
<feature type="transmembrane region" description="Helical" evidence="1">
    <location>
        <begin position="71"/>
        <end position="90"/>
    </location>
</feature>
<evidence type="ECO:0000256" key="1">
    <source>
        <dbReference type="SAM" id="Phobius"/>
    </source>
</evidence>